<proteinExistence type="predicted"/>
<gene>
    <name evidence="1" type="ORF">LCGC14_1675760</name>
</gene>
<dbReference type="EMBL" id="LAZR01014452">
    <property type="protein sequence ID" value="KKM17437.1"/>
    <property type="molecule type" value="Genomic_DNA"/>
</dbReference>
<accession>A0A0F9HQR5</accession>
<name>A0A0F9HQR5_9ZZZZ</name>
<evidence type="ECO:0000313" key="1">
    <source>
        <dbReference type="EMBL" id="KKM17437.1"/>
    </source>
</evidence>
<organism evidence="1">
    <name type="scientific">marine sediment metagenome</name>
    <dbReference type="NCBI Taxonomy" id="412755"/>
    <lineage>
        <taxon>unclassified sequences</taxon>
        <taxon>metagenomes</taxon>
        <taxon>ecological metagenomes</taxon>
    </lineage>
</organism>
<protein>
    <submittedName>
        <fullName evidence="1">Uncharacterized protein</fullName>
    </submittedName>
</protein>
<sequence length="182" mass="21468">MKKRLHIERRVGKVVDTKTIDVITAVMAKLLHPPREPSKHAQRGGWPKLTDGEFQESYNWSCRCLYCRLQMLYVYYNIRFSQNDSLNRTVGWSSRSRETAVNILYRVKSIRKDIEEFNMSPDVVEHIKASKKAIGRWRREDLMSRAFQNENTIDDIMLEGARLLSKYRGTRRKDKMLELGSL</sequence>
<reference evidence="1" key="1">
    <citation type="journal article" date="2015" name="Nature">
        <title>Complex archaea that bridge the gap between prokaryotes and eukaryotes.</title>
        <authorList>
            <person name="Spang A."/>
            <person name="Saw J.H."/>
            <person name="Jorgensen S.L."/>
            <person name="Zaremba-Niedzwiedzka K."/>
            <person name="Martijn J."/>
            <person name="Lind A.E."/>
            <person name="van Eijk R."/>
            <person name="Schleper C."/>
            <person name="Guy L."/>
            <person name="Ettema T.J."/>
        </authorList>
    </citation>
    <scope>NUCLEOTIDE SEQUENCE</scope>
</reference>
<dbReference type="AlphaFoldDB" id="A0A0F9HQR5"/>
<comment type="caution">
    <text evidence="1">The sequence shown here is derived from an EMBL/GenBank/DDBJ whole genome shotgun (WGS) entry which is preliminary data.</text>
</comment>